<keyword evidence="3" id="KW-1185">Reference proteome</keyword>
<dbReference type="Proteomes" id="UP000603641">
    <property type="component" value="Unassembled WGS sequence"/>
</dbReference>
<name>A0ABR8SS99_9BACL</name>
<dbReference type="EMBL" id="JACSQM010000018">
    <property type="protein sequence ID" value="MBD7966376.1"/>
    <property type="molecule type" value="Genomic_DNA"/>
</dbReference>
<sequence length="122" mass="12786">MFHNSRLSAQEVKDIYNTNKYGTTNIAGYGEAIIKITSYSLNYSQNTGTIGFIIYTPSGDITATVPIQDVVGWTPYTGPIPPQFGHQGGLPGGMGGQGYGQGQSFPSGGGQGTPGGWGTWGY</sequence>
<evidence type="ECO:0000256" key="1">
    <source>
        <dbReference type="SAM" id="MobiDB-lite"/>
    </source>
</evidence>
<evidence type="ECO:0000313" key="3">
    <source>
        <dbReference type="Proteomes" id="UP000603641"/>
    </source>
</evidence>
<comment type="caution">
    <text evidence="2">The sequence shown here is derived from an EMBL/GenBank/DDBJ whole genome shotgun (WGS) entry which is preliminary data.</text>
</comment>
<evidence type="ECO:0000313" key="2">
    <source>
        <dbReference type="EMBL" id="MBD7966376.1"/>
    </source>
</evidence>
<organism evidence="2 3">
    <name type="scientific">Fictibacillus norfolkensis</name>
    <dbReference type="NCBI Taxonomy" id="2762233"/>
    <lineage>
        <taxon>Bacteria</taxon>
        <taxon>Bacillati</taxon>
        <taxon>Bacillota</taxon>
        <taxon>Bacilli</taxon>
        <taxon>Bacillales</taxon>
        <taxon>Fictibacillaceae</taxon>
        <taxon>Fictibacillus</taxon>
    </lineage>
</organism>
<proteinExistence type="predicted"/>
<feature type="region of interest" description="Disordered" evidence="1">
    <location>
        <begin position="95"/>
        <end position="122"/>
    </location>
</feature>
<dbReference type="RefSeq" id="WP_191755507.1">
    <property type="nucleotide sequence ID" value="NZ_JACSQM010000018.1"/>
</dbReference>
<protein>
    <submittedName>
        <fullName evidence="2">Uncharacterized protein</fullName>
    </submittedName>
</protein>
<accession>A0ABR8SS99</accession>
<gene>
    <name evidence="2" type="ORF">H9648_20215</name>
</gene>
<reference evidence="2 3" key="1">
    <citation type="submission" date="2020-08" db="EMBL/GenBank/DDBJ databases">
        <title>A Genomic Blueprint of the Chicken Gut Microbiome.</title>
        <authorList>
            <person name="Gilroy R."/>
            <person name="Ravi A."/>
            <person name="Getino M."/>
            <person name="Pursley I."/>
            <person name="Horton D.L."/>
            <person name="Alikhan N.-F."/>
            <person name="Baker D."/>
            <person name="Gharbi K."/>
            <person name="Hall N."/>
            <person name="Watson M."/>
            <person name="Adriaenssens E.M."/>
            <person name="Foster-Nyarko E."/>
            <person name="Jarju S."/>
            <person name="Secka A."/>
            <person name="Antonio M."/>
            <person name="Oren A."/>
            <person name="Chaudhuri R."/>
            <person name="La Ragione R.M."/>
            <person name="Hildebrand F."/>
            <person name="Pallen M.J."/>
        </authorList>
    </citation>
    <scope>NUCLEOTIDE SEQUENCE [LARGE SCALE GENOMIC DNA]</scope>
    <source>
        <strain evidence="2 3">Sa2CUA10</strain>
    </source>
</reference>